<keyword evidence="1" id="KW-0472">Membrane</keyword>
<dbReference type="EMBL" id="VUJU01006420">
    <property type="protein sequence ID" value="KAF0748581.1"/>
    <property type="molecule type" value="Genomic_DNA"/>
</dbReference>
<comment type="caution">
    <text evidence="2">The sequence shown here is derived from an EMBL/GenBank/DDBJ whole genome shotgun (WGS) entry which is preliminary data.</text>
</comment>
<protein>
    <submittedName>
        <fullName evidence="2">Putative cytochrome P450 6a13</fullName>
    </submittedName>
</protein>
<dbReference type="AlphaFoldDB" id="A0A6G0Y3Y3"/>
<keyword evidence="1" id="KW-0812">Transmembrane</keyword>
<dbReference type="OrthoDB" id="2789670at2759"/>
<sequence length="86" mass="9847">MFAALQLLLELAASWWTIGLLASFAALTYHWTTATFGYWRHRGVPYVRPTVPLFGNIASMALGIEHQARMFGRIYNANTRLRVDFK</sequence>
<accession>A0A6G0Y3Y3</accession>
<feature type="transmembrane region" description="Helical" evidence="1">
    <location>
        <begin position="12"/>
        <end position="32"/>
    </location>
</feature>
<reference evidence="2 3" key="1">
    <citation type="submission" date="2019-08" db="EMBL/GenBank/DDBJ databases">
        <title>Whole genome of Aphis craccivora.</title>
        <authorList>
            <person name="Voronova N.V."/>
            <person name="Shulinski R.S."/>
            <person name="Bandarenka Y.V."/>
            <person name="Zhorov D.G."/>
            <person name="Warner D."/>
        </authorList>
    </citation>
    <scope>NUCLEOTIDE SEQUENCE [LARGE SCALE GENOMIC DNA]</scope>
    <source>
        <strain evidence="2">180601</strain>
        <tissue evidence="2">Whole Body</tissue>
    </source>
</reference>
<organism evidence="2 3">
    <name type="scientific">Aphis craccivora</name>
    <name type="common">Cowpea aphid</name>
    <dbReference type="NCBI Taxonomy" id="307492"/>
    <lineage>
        <taxon>Eukaryota</taxon>
        <taxon>Metazoa</taxon>
        <taxon>Ecdysozoa</taxon>
        <taxon>Arthropoda</taxon>
        <taxon>Hexapoda</taxon>
        <taxon>Insecta</taxon>
        <taxon>Pterygota</taxon>
        <taxon>Neoptera</taxon>
        <taxon>Paraneoptera</taxon>
        <taxon>Hemiptera</taxon>
        <taxon>Sternorrhyncha</taxon>
        <taxon>Aphidomorpha</taxon>
        <taxon>Aphidoidea</taxon>
        <taxon>Aphididae</taxon>
        <taxon>Aphidini</taxon>
        <taxon>Aphis</taxon>
        <taxon>Aphis</taxon>
    </lineage>
</organism>
<dbReference type="Proteomes" id="UP000478052">
    <property type="component" value="Unassembled WGS sequence"/>
</dbReference>
<evidence type="ECO:0000313" key="3">
    <source>
        <dbReference type="Proteomes" id="UP000478052"/>
    </source>
</evidence>
<proteinExistence type="predicted"/>
<evidence type="ECO:0000313" key="2">
    <source>
        <dbReference type="EMBL" id="KAF0748581.1"/>
    </source>
</evidence>
<name>A0A6G0Y3Y3_APHCR</name>
<keyword evidence="3" id="KW-1185">Reference proteome</keyword>
<keyword evidence="1" id="KW-1133">Transmembrane helix</keyword>
<gene>
    <name evidence="2" type="ORF">FWK35_00026788</name>
</gene>
<evidence type="ECO:0000256" key="1">
    <source>
        <dbReference type="SAM" id="Phobius"/>
    </source>
</evidence>